<feature type="domain" description="F-box" evidence="2">
    <location>
        <begin position="62"/>
        <end position="111"/>
    </location>
</feature>
<dbReference type="AlphaFoldDB" id="A0A9P5VHV5"/>
<dbReference type="SUPFAM" id="SSF52047">
    <property type="entry name" value="RNI-like"/>
    <property type="match status" value="1"/>
</dbReference>
<feature type="compositionally biased region" description="Low complexity" evidence="1">
    <location>
        <begin position="130"/>
        <end position="140"/>
    </location>
</feature>
<dbReference type="GO" id="GO:0019005">
    <property type="term" value="C:SCF ubiquitin ligase complex"/>
    <property type="evidence" value="ECO:0007669"/>
    <property type="project" value="TreeGrafter"/>
</dbReference>
<dbReference type="CDD" id="cd09917">
    <property type="entry name" value="F-box_SF"/>
    <property type="match status" value="1"/>
</dbReference>
<dbReference type="InterPro" id="IPR006553">
    <property type="entry name" value="Leu-rich_rpt_Cys-con_subtyp"/>
</dbReference>
<feature type="region of interest" description="Disordered" evidence="1">
    <location>
        <begin position="218"/>
        <end position="267"/>
    </location>
</feature>
<evidence type="ECO:0000313" key="3">
    <source>
        <dbReference type="EMBL" id="KAF9324628.1"/>
    </source>
</evidence>
<organism evidence="3 4">
    <name type="scientific">Podila minutissima</name>
    <dbReference type="NCBI Taxonomy" id="64525"/>
    <lineage>
        <taxon>Eukaryota</taxon>
        <taxon>Fungi</taxon>
        <taxon>Fungi incertae sedis</taxon>
        <taxon>Mucoromycota</taxon>
        <taxon>Mortierellomycotina</taxon>
        <taxon>Mortierellomycetes</taxon>
        <taxon>Mortierellales</taxon>
        <taxon>Mortierellaceae</taxon>
        <taxon>Podila</taxon>
    </lineage>
</organism>
<dbReference type="InterPro" id="IPR032675">
    <property type="entry name" value="LRR_dom_sf"/>
</dbReference>
<reference evidence="3" key="1">
    <citation type="journal article" date="2020" name="Fungal Divers.">
        <title>Resolving the Mortierellaceae phylogeny through synthesis of multi-gene phylogenetics and phylogenomics.</title>
        <authorList>
            <person name="Vandepol N."/>
            <person name="Liber J."/>
            <person name="Desiro A."/>
            <person name="Na H."/>
            <person name="Kennedy M."/>
            <person name="Barry K."/>
            <person name="Grigoriev I.V."/>
            <person name="Miller A.N."/>
            <person name="O'Donnell K."/>
            <person name="Stajich J.E."/>
            <person name="Bonito G."/>
        </authorList>
    </citation>
    <scope>NUCLEOTIDE SEQUENCE</scope>
    <source>
        <strain evidence="3">NVP1</strain>
    </source>
</reference>
<feature type="region of interest" description="Disordered" evidence="1">
    <location>
        <begin position="1"/>
        <end position="54"/>
    </location>
</feature>
<feature type="region of interest" description="Disordered" evidence="1">
    <location>
        <begin position="130"/>
        <end position="152"/>
    </location>
</feature>
<dbReference type="InterPro" id="IPR001810">
    <property type="entry name" value="F-box_dom"/>
</dbReference>
<feature type="compositionally biased region" description="Basic residues" evidence="1">
    <location>
        <begin position="308"/>
        <end position="321"/>
    </location>
</feature>
<comment type="caution">
    <text evidence="3">The sequence shown here is derived from an EMBL/GenBank/DDBJ whole genome shotgun (WGS) entry which is preliminary data.</text>
</comment>
<feature type="compositionally biased region" description="Low complexity" evidence="1">
    <location>
        <begin position="218"/>
        <end position="228"/>
    </location>
</feature>
<evidence type="ECO:0000259" key="2">
    <source>
        <dbReference type="PROSITE" id="PS50181"/>
    </source>
</evidence>
<sequence length="642" mass="70284">MNLPGRQDDTPKPQRQPTQDPRPSASTIFDSDHNSEDDSNQDEHNLTQSSTTMSSFSAREAVDLYDKLPPELLEHILALLPHPTLFCCTTLSKRWARIVIPHLWHTPWMMYYVSWMKLLQSISSTSLSTSTSSSSSGSFTEGLKDPAHKQNRPAYSRALANGSSYDNTDDTTKDLALAWDNFSDHEDEDPSGLLRLAENQRRENLAVAGWEIPDRTLTLRTPSTSSGGYRCGNGTKGNNNNNNTRLHESEPNSVASDDTKPSFAVSSRPFNVQGKSRLCPYVDMPSSSSLTLSLSAATDSIGIPTATSHKHASSKRQKKNTAHSSPPSPGLLPSPSSKPFLRPNYGPLIRTLDFSELYYILSDKFLTHLFPHTPQLTTLIVNSPKQFTDESLYVLATCCRALQRCELLGCDQISDSGVHFLLDQQHQHHYQGSKNPTEGGPREQGGSTLRALSLANRVPLTDGVLQHLAYVSFASKLEQLNLANAVFVTGLDPGLRTVFRCCTGLKVLNVSHCQGVTDELLGMLGCADKLQRLSVAHCYEVTDQGICAVAMVCGHLEELDISACVAAPPGDCVISSFDLYPTIHFGTKGPDSFVSKNDTAKFLVGGFPDGHTSLKTLDVCLVLADMDCTVSFETDCIRKNTE</sequence>
<dbReference type="Pfam" id="PF12937">
    <property type="entry name" value="F-box-like"/>
    <property type="match status" value="1"/>
</dbReference>
<dbReference type="PROSITE" id="PS50181">
    <property type="entry name" value="FBOX"/>
    <property type="match status" value="1"/>
</dbReference>
<evidence type="ECO:0000256" key="1">
    <source>
        <dbReference type="SAM" id="MobiDB-lite"/>
    </source>
</evidence>
<dbReference type="Gene3D" id="3.80.10.10">
    <property type="entry name" value="Ribonuclease Inhibitor"/>
    <property type="match status" value="2"/>
</dbReference>
<feature type="compositionally biased region" description="Polar residues" evidence="1">
    <location>
        <begin position="13"/>
        <end position="29"/>
    </location>
</feature>
<dbReference type="PANTHER" id="PTHR13318">
    <property type="entry name" value="PARTNER OF PAIRED, ISOFORM B-RELATED"/>
    <property type="match status" value="1"/>
</dbReference>
<dbReference type="Proteomes" id="UP000696485">
    <property type="component" value="Unassembled WGS sequence"/>
</dbReference>
<dbReference type="Gene3D" id="1.20.1280.50">
    <property type="match status" value="1"/>
</dbReference>
<evidence type="ECO:0000313" key="4">
    <source>
        <dbReference type="Proteomes" id="UP000696485"/>
    </source>
</evidence>
<feature type="compositionally biased region" description="Basic and acidic residues" evidence="1">
    <location>
        <begin position="1"/>
        <end position="12"/>
    </location>
</feature>
<feature type="region of interest" description="Disordered" evidence="1">
    <location>
        <begin position="304"/>
        <end position="338"/>
    </location>
</feature>
<proteinExistence type="predicted"/>
<accession>A0A9P5VHV5</accession>
<dbReference type="SUPFAM" id="SSF81383">
    <property type="entry name" value="F-box domain"/>
    <property type="match status" value="1"/>
</dbReference>
<protein>
    <recommendedName>
        <fullName evidence="2">F-box domain-containing protein</fullName>
    </recommendedName>
</protein>
<keyword evidence="4" id="KW-1185">Reference proteome</keyword>
<feature type="compositionally biased region" description="Basic and acidic residues" evidence="1">
    <location>
        <begin position="30"/>
        <end position="45"/>
    </location>
</feature>
<dbReference type="EMBL" id="JAAAUY010001056">
    <property type="protein sequence ID" value="KAF9324628.1"/>
    <property type="molecule type" value="Genomic_DNA"/>
</dbReference>
<name>A0A9P5VHV5_9FUNG</name>
<dbReference type="GO" id="GO:0031146">
    <property type="term" value="P:SCF-dependent proteasomal ubiquitin-dependent protein catabolic process"/>
    <property type="evidence" value="ECO:0007669"/>
    <property type="project" value="TreeGrafter"/>
</dbReference>
<dbReference type="SMART" id="SM00367">
    <property type="entry name" value="LRR_CC"/>
    <property type="match status" value="4"/>
</dbReference>
<gene>
    <name evidence="3" type="ORF">BG006_000358</name>
</gene>
<dbReference type="InterPro" id="IPR036047">
    <property type="entry name" value="F-box-like_dom_sf"/>
</dbReference>